<protein>
    <recommendedName>
        <fullName evidence="3">Prepilin peptidase dependent protein B</fullName>
    </recommendedName>
</protein>
<evidence type="ECO:0008006" key="3">
    <source>
        <dbReference type="Google" id="ProtNLM"/>
    </source>
</evidence>
<name>A0A0G4QC21_9GAMM</name>
<dbReference type="NCBIfam" id="NF007848">
    <property type="entry name" value="PRK10557.1"/>
    <property type="match status" value="1"/>
</dbReference>
<sequence length="214" mass="25022">MLKRSIFSFSSGMMLMECLFAMAISGVLFLCISRAYPQVMNTLLHSYQKYQLDIFLRERLLVLETQLRRTGYCQGECAYVSQSKGLHSSPLKIGQYSYQEKNSCVIFAYDVNGNGRWDAPSSKESDYFGYRLRNGQLEQLRGVQDCTSSGWQRFFESHEIEVTEFILRPYSKQHLIKKKPFFYLSVSLKFHLKQSPTVKLHYKNEIRLRNVTTL</sequence>
<evidence type="ECO:0000313" key="1">
    <source>
        <dbReference type="EMBL" id="CRL63438.1"/>
    </source>
</evidence>
<dbReference type="PIRSF" id="PIRSF004525">
    <property type="entry name" value="Pilin_peptidase-dep_B_prd"/>
    <property type="match status" value="1"/>
</dbReference>
<reference evidence="2" key="1">
    <citation type="submission" date="2015-06" db="EMBL/GenBank/DDBJ databases">
        <authorList>
            <person name="Urmite Genomes"/>
        </authorList>
    </citation>
    <scope>NUCLEOTIDE SEQUENCE [LARGE SCALE GENOMIC DNA]</scope>
    <source>
        <strain evidence="2">CSUR P1867</strain>
    </source>
</reference>
<dbReference type="RefSeq" id="WP_072064283.1">
    <property type="nucleotide sequence ID" value="NZ_CP065722.1"/>
</dbReference>
<gene>
    <name evidence="1" type="ORF">BN1804_02483</name>
</gene>
<dbReference type="Proteomes" id="UP000183920">
    <property type="component" value="Unassembled WGS sequence"/>
</dbReference>
<dbReference type="InterPro" id="IPR016419">
    <property type="entry name" value="Prepilin_Pept-dep_B_prd"/>
</dbReference>
<organism evidence="1 2">
    <name type="scientific">Proteus penneri</name>
    <dbReference type="NCBI Taxonomy" id="102862"/>
    <lineage>
        <taxon>Bacteria</taxon>
        <taxon>Pseudomonadati</taxon>
        <taxon>Pseudomonadota</taxon>
        <taxon>Gammaproteobacteria</taxon>
        <taxon>Enterobacterales</taxon>
        <taxon>Morganellaceae</taxon>
        <taxon>Proteus</taxon>
    </lineage>
</organism>
<proteinExistence type="predicted"/>
<dbReference type="EMBL" id="CVRY01000005">
    <property type="protein sequence ID" value="CRL63438.1"/>
    <property type="molecule type" value="Genomic_DNA"/>
</dbReference>
<accession>A0A0G4QC21</accession>
<dbReference type="AlphaFoldDB" id="A0A0G4QC21"/>
<evidence type="ECO:0000313" key="2">
    <source>
        <dbReference type="Proteomes" id="UP000183920"/>
    </source>
</evidence>